<dbReference type="EMBL" id="LAZR01034391">
    <property type="protein sequence ID" value="KKL45424.1"/>
    <property type="molecule type" value="Genomic_DNA"/>
</dbReference>
<evidence type="ECO:0000313" key="2">
    <source>
        <dbReference type="EMBL" id="KKL45424.1"/>
    </source>
</evidence>
<comment type="caution">
    <text evidence="2">The sequence shown here is derived from an EMBL/GenBank/DDBJ whole genome shotgun (WGS) entry which is preliminary data.</text>
</comment>
<protein>
    <submittedName>
        <fullName evidence="2">Uncharacterized protein</fullName>
    </submittedName>
</protein>
<feature type="non-terminal residue" evidence="2">
    <location>
        <position position="174"/>
    </location>
</feature>
<name>A0A0F9C8E0_9ZZZZ</name>
<keyword evidence="1" id="KW-1133">Transmembrane helix</keyword>
<organism evidence="2">
    <name type="scientific">marine sediment metagenome</name>
    <dbReference type="NCBI Taxonomy" id="412755"/>
    <lineage>
        <taxon>unclassified sequences</taxon>
        <taxon>metagenomes</taxon>
        <taxon>ecological metagenomes</taxon>
    </lineage>
</organism>
<feature type="transmembrane region" description="Helical" evidence="1">
    <location>
        <begin position="35"/>
        <end position="68"/>
    </location>
</feature>
<evidence type="ECO:0000256" key="1">
    <source>
        <dbReference type="SAM" id="Phobius"/>
    </source>
</evidence>
<keyword evidence="1" id="KW-0472">Membrane</keyword>
<gene>
    <name evidence="2" type="ORF">LCGC14_2355830</name>
</gene>
<reference evidence="2" key="1">
    <citation type="journal article" date="2015" name="Nature">
        <title>Complex archaea that bridge the gap between prokaryotes and eukaryotes.</title>
        <authorList>
            <person name="Spang A."/>
            <person name="Saw J.H."/>
            <person name="Jorgensen S.L."/>
            <person name="Zaremba-Niedzwiedzka K."/>
            <person name="Martijn J."/>
            <person name="Lind A.E."/>
            <person name="van Eijk R."/>
            <person name="Schleper C."/>
            <person name="Guy L."/>
            <person name="Ettema T.J."/>
        </authorList>
    </citation>
    <scope>NUCLEOTIDE SEQUENCE</scope>
</reference>
<proteinExistence type="predicted"/>
<dbReference type="AlphaFoldDB" id="A0A0F9C8E0"/>
<keyword evidence="1" id="KW-0812">Transmembrane</keyword>
<sequence>MVLLVLIIGGISIFCFVKGYPIIGVICLFGFSKKFGFIALLVTSIFLFIEGHWVVGLLPTLLIGWNLIGLRLFYKDRLKEITGEHDTMDVQSNFLYYCKDYLSERCKLSKEQAQILVLDPELGTDIDNAKRKWAFEDLGAEEDPDSFLVPKLFDAPQMERINILLDKYASEYSE</sequence>
<accession>A0A0F9C8E0</accession>